<gene>
    <name evidence="1" type="ORF">NUW54_g10796</name>
</gene>
<organism evidence="1 2">
    <name type="scientific">Trametes sanguinea</name>
    <dbReference type="NCBI Taxonomy" id="158606"/>
    <lineage>
        <taxon>Eukaryota</taxon>
        <taxon>Fungi</taxon>
        <taxon>Dikarya</taxon>
        <taxon>Basidiomycota</taxon>
        <taxon>Agaricomycotina</taxon>
        <taxon>Agaricomycetes</taxon>
        <taxon>Polyporales</taxon>
        <taxon>Polyporaceae</taxon>
        <taxon>Trametes</taxon>
    </lineage>
</organism>
<name>A0ACC1NSH3_9APHY</name>
<accession>A0ACC1NSH3</accession>
<evidence type="ECO:0000313" key="1">
    <source>
        <dbReference type="EMBL" id="KAJ2982063.1"/>
    </source>
</evidence>
<sequence length="198" mass="21740">MVAMSRGDWEMRLSSNAQTHPRAIHSCTTTVHRSDILHRLVPNSCPITRHPSSSRTQQSVLCRPTPDISANPRHALYTHQRRGSPRLAPAFPRLPSVSTQPELVVATTTETARSDGYRRRIVFLYLHAHLHAHARYGNSGTADRSQLRSPPPTPGGTPPPQSVAASLFSIHPATTPSVPVSIVCVNRLVYQQRSATLA</sequence>
<comment type="caution">
    <text evidence="1">The sequence shown here is derived from an EMBL/GenBank/DDBJ whole genome shotgun (WGS) entry which is preliminary data.</text>
</comment>
<dbReference type="Proteomes" id="UP001144978">
    <property type="component" value="Unassembled WGS sequence"/>
</dbReference>
<protein>
    <submittedName>
        <fullName evidence="1">Uncharacterized protein</fullName>
    </submittedName>
</protein>
<reference evidence="1" key="1">
    <citation type="submission" date="2022-08" db="EMBL/GenBank/DDBJ databases">
        <title>Genome Sequence of Pycnoporus sanguineus.</title>
        <authorList>
            <person name="Buettner E."/>
        </authorList>
    </citation>
    <scope>NUCLEOTIDE SEQUENCE</scope>
    <source>
        <strain evidence="1">CG-C14</strain>
    </source>
</reference>
<proteinExistence type="predicted"/>
<dbReference type="EMBL" id="JANSHE010003999">
    <property type="protein sequence ID" value="KAJ2982063.1"/>
    <property type="molecule type" value="Genomic_DNA"/>
</dbReference>
<keyword evidence="2" id="KW-1185">Reference proteome</keyword>
<evidence type="ECO:0000313" key="2">
    <source>
        <dbReference type="Proteomes" id="UP001144978"/>
    </source>
</evidence>